<evidence type="ECO:0000313" key="11">
    <source>
        <dbReference type="EMBL" id="GAX89967.1"/>
    </source>
</evidence>
<evidence type="ECO:0000256" key="1">
    <source>
        <dbReference type="ARBA" id="ARBA00004496"/>
    </source>
</evidence>
<feature type="binding site" evidence="10">
    <location>
        <position position="89"/>
    </location>
    <ligand>
        <name>Fe cation</name>
        <dbReference type="ChEBI" id="CHEBI:24875"/>
    </ligand>
</feature>
<dbReference type="PANTHER" id="PTHR33202:SF1">
    <property type="entry name" value="FERRIC UPTAKE REGULATION PROTEIN"/>
    <property type="match status" value="1"/>
</dbReference>
<feature type="binding site" evidence="10">
    <location>
        <position position="124"/>
    </location>
    <ligand>
        <name>Fe cation</name>
        <dbReference type="ChEBI" id="CHEBI:24875"/>
    </ligand>
</feature>
<keyword evidence="6" id="KW-0805">Transcription regulation</keyword>
<keyword evidence="4" id="KW-0678">Repressor</keyword>
<evidence type="ECO:0000256" key="7">
    <source>
        <dbReference type="ARBA" id="ARBA00023125"/>
    </source>
</evidence>
<gene>
    <name evidence="11" type="ORF">EFBL_1593</name>
</gene>
<feature type="binding site" evidence="9">
    <location>
        <position position="135"/>
    </location>
    <ligand>
        <name>Zn(2+)</name>
        <dbReference type="ChEBI" id="CHEBI:29105"/>
    </ligand>
</feature>
<comment type="caution">
    <text evidence="11">The sequence shown here is derived from an EMBL/GenBank/DDBJ whole genome shotgun (WGS) entry which is preliminary data.</text>
</comment>
<dbReference type="GO" id="GO:1900376">
    <property type="term" value="P:regulation of secondary metabolite biosynthetic process"/>
    <property type="evidence" value="ECO:0007669"/>
    <property type="project" value="TreeGrafter"/>
</dbReference>
<comment type="similarity">
    <text evidence="2">Belongs to the Fur family.</text>
</comment>
<keyword evidence="12" id="KW-1185">Reference proteome</keyword>
<dbReference type="Gene3D" id="3.30.1490.190">
    <property type="match status" value="1"/>
</dbReference>
<dbReference type="EMBL" id="BDUF01000043">
    <property type="protein sequence ID" value="GAX89967.1"/>
    <property type="molecule type" value="Genomic_DNA"/>
</dbReference>
<keyword evidence="9" id="KW-0479">Metal-binding</keyword>
<evidence type="ECO:0000256" key="5">
    <source>
        <dbReference type="ARBA" id="ARBA00022833"/>
    </source>
</evidence>
<dbReference type="InterPro" id="IPR036390">
    <property type="entry name" value="WH_DNA-bd_sf"/>
</dbReference>
<feature type="binding site" evidence="9">
    <location>
        <position position="98"/>
    </location>
    <ligand>
        <name>Zn(2+)</name>
        <dbReference type="ChEBI" id="CHEBI:29105"/>
    </ligand>
</feature>
<sequence>MTVEQALQLLKEEGYKFTGKREQMIRIFDREKRYLSAKDILEYMQEDYPGLSYDTIYRNLTLFENMGILEATELGGERIYRFRCSTDEHHHHLICLSCGKARHIKSCPLDAMLGEPAEFTITGHKFEIYGYCTDCKPAK</sequence>
<name>A0A292YGZ9_9BACL</name>
<accession>A0A292YGZ9</accession>
<evidence type="ECO:0000313" key="12">
    <source>
        <dbReference type="Proteomes" id="UP000217785"/>
    </source>
</evidence>
<feature type="binding site" evidence="9">
    <location>
        <position position="95"/>
    </location>
    <ligand>
        <name>Zn(2+)</name>
        <dbReference type="ChEBI" id="CHEBI:29105"/>
    </ligand>
</feature>
<keyword evidence="5 9" id="KW-0862">Zinc</keyword>
<keyword evidence="7" id="KW-0238">DNA-binding</keyword>
<proteinExistence type="inferred from homology"/>
<dbReference type="OrthoDB" id="8659436at2"/>
<keyword evidence="8" id="KW-0804">Transcription</keyword>
<organism evidence="11 12">
    <name type="scientific">Effusibacillus lacus</name>
    <dbReference type="NCBI Taxonomy" id="1348429"/>
    <lineage>
        <taxon>Bacteria</taxon>
        <taxon>Bacillati</taxon>
        <taxon>Bacillota</taxon>
        <taxon>Bacilli</taxon>
        <taxon>Bacillales</taxon>
        <taxon>Alicyclobacillaceae</taxon>
        <taxon>Effusibacillus</taxon>
    </lineage>
</organism>
<feature type="binding site" evidence="9">
    <location>
        <position position="132"/>
    </location>
    <ligand>
        <name>Zn(2+)</name>
        <dbReference type="ChEBI" id="CHEBI:29105"/>
    </ligand>
</feature>
<evidence type="ECO:0000256" key="4">
    <source>
        <dbReference type="ARBA" id="ARBA00022491"/>
    </source>
</evidence>
<dbReference type="RefSeq" id="WP_096181672.1">
    <property type="nucleotide sequence ID" value="NZ_BDUF01000043.1"/>
</dbReference>
<evidence type="ECO:0000256" key="6">
    <source>
        <dbReference type="ARBA" id="ARBA00023015"/>
    </source>
</evidence>
<evidence type="ECO:0000256" key="3">
    <source>
        <dbReference type="ARBA" id="ARBA00022490"/>
    </source>
</evidence>
<comment type="cofactor">
    <cofactor evidence="10">
        <name>Mn(2+)</name>
        <dbReference type="ChEBI" id="CHEBI:29035"/>
    </cofactor>
    <cofactor evidence="10">
        <name>Fe(2+)</name>
        <dbReference type="ChEBI" id="CHEBI:29033"/>
    </cofactor>
    <text evidence="10">Binds 1 Mn(2+) or Fe(2+) ion per subunit.</text>
</comment>
<dbReference type="PANTHER" id="PTHR33202">
    <property type="entry name" value="ZINC UPTAKE REGULATION PROTEIN"/>
    <property type="match status" value="1"/>
</dbReference>
<dbReference type="AlphaFoldDB" id="A0A292YGZ9"/>
<evidence type="ECO:0000256" key="2">
    <source>
        <dbReference type="ARBA" id="ARBA00007957"/>
    </source>
</evidence>
<comment type="subcellular location">
    <subcellularLocation>
        <location evidence="1">Cytoplasm</location>
    </subcellularLocation>
</comment>
<dbReference type="Proteomes" id="UP000217785">
    <property type="component" value="Unassembled WGS sequence"/>
</dbReference>
<dbReference type="GO" id="GO:0045892">
    <property type="term" value="P:negative regulation of DNA-templated transcription"/>
    <property type="evidence" value="ECO:0007669"/>
    <property type="project" value="TreeGrafter"/>
</dbReference>
<dbReference type="SUPFAM" id="SSF46785">
    <property type="entry name" value="Winged helix' DNA-binding domain"/>
    <property type="match status" value="1"/>
</dbReference>
<dbReference type="GO" id="GO:0000976">
    <property type="term" value="F:transcription cis-regulatory region binding"/>
    <property type="evidence" value="ECO:0007669"/>
    <property type="project" value="TreeGrafter"/>
</dbReference>
<dbReference type="InterPro" id="IPR002481">
    <property type="entry name" value="FUR"/>
</dbReference>
<dbReference type="CDD" id="cd07153">
    <property type="entry name" value="Fur_like"/>
    <property type="match status" value="1"/>
</dbReference>
<comment type="cofactor">
    <cofactor evidence="9">
        <name>Zn(2+)</name>
        <dbReference type="ChEBI" id="CHEBI:29105"/>
    </cofactor>
    <text evidence="9">Binds 1 zinc ion per subunit.</text>
</comment>
<dbReference type="InterPro" id="IPR036388">
    <property type="entry name" value="WH-like_DNA-bd_sf"/>
</dbReference>
<keyword evidence="3" id="KW-0963">Cytoplasm</keyword>
<dbReference type="GO" id="GO:0003700">
    <property type="term" value="F:DNA-binding transcription factor activity"/>
    <property type="evidence" value="ECO:0007669"/>
    <property type="project" value="InterPro"/>
</dbReference>
<evidence type="ECO:0000256" key="10">
    <source>
        <dbReference type="PIRSR" id="PIRSR602481-2"/>
    </source>
</evidence>
<dbReference type="InterPro" id="IPR043135">
    <property type="entry name" value="Fur_C"/>
</dbReference>
<reference evidence="12" key="1">
    <citation type="submission" date="2017-07" db="EMBL/GenBank/DDBJ databases">
        <title>Draft genome sequence of Effusibacillus lacus strain skLN1.</title>
        <authorList>
            <person name="Watanabe M."/>
            <person name="Kojima H."/>
            <person name="Fukui M."/>
        </authorList>
    </citation>
    <scope>NUCLEOTIDE SEQUENCE [LARGE SCALE GENOMIC DNA]</scope>
    <source>
        <strain evidence="12">skLN1</strain>
    </source>
</reference>
<protein>
    <submittedName>
        <fullName evidence="11">Transcriptional repressor</fullName>
    </submittedName>
</protein>
<evidence type="ECO:0000256" key="8">
    <source>
        <dbReference type="ARBA" id="ARBA00023163"/>
    </source>
</evidence>
<evidence type="ECO:0000256" key="9">
    <source>
        <dbReference type="PIRSR" id="PIRSR602481-1"/>
    </source>
</evidence>
<dbReference type="Gene3D" id="1.10.10.10">
    <property type="entry name" value="Winged helix-like DNA-binding domain superfamily/Winged helix DNA-binding domain"/>
    <property type="match status" value="1"/>
</dbReference>
<keyword evidence="10" id="KW-0408">Iron</keyword>
<dbReference type="GO" id="GO:0008270">
    <property type="term" value="F:zinc ion binding"/>
    <property type="evidence" value="ECO:0007669"/>
    <property type="project" value="TreeGrafter"/>
</dbReference>
<dbReference type="Pfam" id="PF01475">
    <property type="entry name" value="FUR"/>
    <property type="match status" value="1"/>
</dbReference>
<dbReference type="GO" id="GO:0005737">
    <property type="term" value="C:cytoplasm"/>
    <property type="evidence" value="ECO:0007669"/>
    <property type="project" value="UniProtKB-SubCell"/>
</dbReference>